<dbReference type="InterPro" id="IPR036024">
    <property type="entry name" value="Somatomedin_B-like_dom_sf"/>
</dbReference>
<evidence type="ECO:0000259" key="14">
    <source>
        <dbReference type="PROSITE" id="PS51959"/>
    </source>
</evidence>
<dbReference type="Pfam" id="PF09412">
    <property type="entry name" value="XendoU"/>
    <property type="match status" value="2"/>
</dbReference>
<organism evidence="15">
    <name type="scientific">Darwinula stevensoni</name>
    <dbReference type="NCBI Taxonomy" id="69355"/>
    <lineage>
        <taxon>Eukaryota</taxon>
        <taxon>Metazoa</taxon>
        <taxon>Ecdysozoa</taxon>
        <taxon>Arthropoda</taxon>
        <taxon>Crustacea</taxon>
        <taxon>Oligostraca</taxon>
        <taxon>Ostracoda</taxon>
        <taxon>Podocopa</taxon>
        <taxon>Podocopida</taxon>
        <taxon>Darwinulocopina</taxon>
        <taxon>Darwinuloidea</taxon>
        <taxon>Darwinulidae</taxon>
        <taxon>Darwinula</taxon>
    </lineage>
</organism>
<feature type="domain" description="SMB" evidence="13">
    <location>
        <begin position="28"/>
        <end position="70"/>
    </location>
</feature>
<dbReference type="PROSITE" id="PS51959">
    <property type="entry name" value="ENDOU"/>
    <property type="match status" value="2"/>
</dbReference>
<evidence type="ECO:0000256" key="7">
    <source>
        <dbReference type="ARBA" id="ARBA00022801"/>
    </source>
</evidence>
<keyword evidence="4 12" id="KW-0540">Nuclease</keyword>
<feature type="domain" description="SMB" evidence="13">
    <location>
        <begin position="72"/>
        <end position="107"/>
    </location>
</feature>
<feature type="domain" description="EndoU" evidence="14">
    <location>
        <begin position="420"/>
        <end position="709"/>
    </location>
</feature>
<evidence type="ECO:0000256" key="4">
    <source>
        <dbReference type="ARBA" id="ARBA00022722"/>
    </source>
</evidence>
<evidence type="ECO:0000256" key="9">
    <source>
        <dbReference type="ARBA" id="ARBA00023157"/>
    </source>
</evidence>
<evidence type="ECO:0000256" key="8">
    <source>
        <dbReference type="ARBA" id="ARBA00022884"/>
    </source>
</evidence>
<dbReference type="InterPro" id="IPR001212">
    <property type="entry name" value="Somatomedin_B_dom"/>
</dbReference>
<dbReference type="GO" id="GO:0016829">
    <property type="term" value="F:lyase activity"/>
    <property type="evidence" value="ECO:0007669"/>
    <property type="project" value="UniProtKB-KW"/>
</dbReference>
<keyword evidence="5 12" id="KW-0479">Metal-binding</keyword>
<comment type="subunit">
    <text evidence="3 12">Monomer.</text>
</comment>
<sequence>MEIFRFHLVFGLLIPLIQHSVSYLGPRQGTSCVERCDVEYNPDWPCQCNEECVEFGSCCEDYEEVCLSCQDRCGIDYNHFFPCQCNDECPFHGNCCENFDQHCERARAVTDEELRTLTEDLLELDVNNVGRFVTVDLQGLLFQGPNIDCEEEVAPGPLFIGELPEEVTSIETVAKMMALFDNYNPYTTDEEDVTFQEEEEVDAFLDAVIATPVMEAAYHFLLEKGEIQDDENAFKERLKEMWFELYPRDADILGSCGFENVFMGQLRSTEVLGFHGWFYFYDQEQNEQGQGTNYLGYMDTMDFGEKGFILRNSFDWRERCKPISSLYIGASPELEMALFTVCFIARPDSYCPISLAGQDLHIHLADCCEDYETVCLGCKDRCGIDHDDGFPCQCHDECIQEGNCCQDFRKHCGGSTRLVTDEDLRILAESLLEMDVNNVGGLVTVELQGQTSQTGGDEASEPLFVGELPEEIWSIETVAKMMALFDNYEPNITESENVTFEEEEEVDAFLDAVIATDVMRSAYQFLVDKEEIPEDPPAFKERLEEMWFEMYPRDGDTLGSSGFEHVFMGEFQGTAVTGFHGWFWFYLQERASRMNYFGYMNYRNLTDKVRRVHSRNLIIPPPIQQTRPHPQGILLDLSFEWDGHRKPISTTYIGVSPELELALLTVCFVARPDSLCPVRLAGEELHVQTVVMEYEGTRHVGTAYFVISS</sequence>
<feature type="chain" id="PRO_5036513671" evidence="12">
    <location>
        <begin position="23"/>
        <end position="709"/>
    </location>
</feature>
<keyword evidence="10 12" id="KW-0464">Manganese</keyword>
<evidence type="ECO:0000256" key="10">
    <source>
        <dbReference type="ARBA" id="ARBA00023211"/>
    </source>
</evidence>
<keyword evidence="16" id="KW-1185">Reference proteome</keyword>
<dbReference type="CDD" id="cd21159">
    <property type="entry name" value="XendoU"/>
    <property type="match status" value="2"/>
</dbReference>
<evidence type="ECO:0000256" key="5">
    <source>
        <dbReference type="ARBA" id="ARBA00022723"/>
    </source>
</evidence>
<keyword evidence="9" id="KW-1015">Disulfide bond</keyword>
<feature type="domain" description="EndoU" evidence="14">
    <location>
        <begin position="110"/>
        <end position="381"/>
    </location>
</feature>
<feature type="domain" description="SMB" evidence="13">
    <location>
        <begin position="371"/>
        <end position="416"/>
    </location>
</feature>
<dbReference type="SUPFAM" id="SSF142877">
    <property type="entry name" value="EndoU-like"/>
    <property type="match status" value="2"/>
</dbReference>
<reference evidence="15" key="1">
    <citation type="submission" date="2020-11" db="EMBL/GenBank/DDBJ databases">
        <authorList>
            <person name="Tran Van P."/>
        </authorList>
    </citation>
    <scope>NUCLEOTIDE SEQUENCE</scope>
</reference>
<evidence type="ECO:0000313" key="15">
    <source>
        <dbReference type="EMBL" id="CAD7252064.1"/>
    </source>
</evidence>
<dbReference type="SUPFAM" id="SSF90188">
    <property type="entry name" value="Somatomedin B domain"/>
    <property type="match status" value="3"/>
</dbReference>
<dbReference type="Proteomes" id="UP000677054">
    <property type="component" value="Unassembled WGS sequence"/>
</dbReference>
<keyword evidence="8 12" id="KW-0694">RNA-binding</keyword>
<feature type="signal peptide" evidence="12">
    <location>
        <begin position="1"/>
        <end position="22"/>
    </location>
</feature>
<dbReference type="PROSITE" id="PS00524">
    <property type="entry name" value="SMB_1"/>
    <property type="match status" value="3"/>
</dbReference>
<dbReference type="EMBL" id="LR903595">
    <property type="protein sequence ID" value="CAD7252064.1"/>
    <property type="molecule type" value="Genomic_DNA"/>
</dbReference>
<evidence type="ECO:0000256" key="11">
    <source>
        <dbReference type="ARBA" id="ARBA00023239"/>
    </source>
</evidence>
<accession>A0A7R9FR75</accession>
<dbReference type="AlphaFoldDB" id="A0A7R9FR75"/>
<name>A0A7R9FR75_9CRUS</name>
<dbReference type="Pfam" id="PF01033">
    <property type="entry name" value="Somatomedin_B"/>
    <property type="match status" value="3"/>
</dbReference>
<evidence type="ECO:0000256" key="3">
    <source>
        <dbReference type="ARBA" id="ARBA00011245"/>
    </source>
</evidence>
<keyword evidence="12" id="KW-0732">Signal</keyword>
<dbReference type="EMBL" id="CAJPEV010004078">
    <property type="protein sequence ID" value="CAG0901122.1"/>
    <property type="molecule type" value="Genomic_DNA"/>
</dbReference>
<keyword evidence="11" id="KW-0456">Lyase</keyword>
<dbReference type="SMART" id="SM00201">
    <property type="entry name" value="SO"/>
    <property type="match status" value="3"/>
</dbReference>
<keyword evidence="6 12" id="KW-0255">Endonuclease</keyword>
<dbReference type="PANTHER" id="PTHR12439">
    <property type="entry name" value="PLACENTAL PROTEIN 11-RELATED"/>
    <property type="match status" value="1"/>
</dbReference>
<evidence type="ECO:0000259" key="13">
    <source>
        <dbReference type="PROSITE" id="PS50958"/>
    </source>
</evidence>
<dbReference type="OrthoDB" id="430326at2759"/>
<dbReference type="Gene3D" id="4.10.410.20">
    <property type="match status" value="3"/>
</dbReference>
<keyword evidence="7 12" id="KW-0378">Hydrolase</keyword>
<dbReference type="GO" id="GO:0016787">
    <property type="term" value="F:hydrolase activity"/>
    <property type="evidence" value="ECO:0007669"/>
    <property type="project" value="UniProtKB-KW"/>
</dbReference>
<dbReference type="PROSITE" id="PS50958">
    <property type="entry name" value="SMB_2"/>
    <property type="match status" value="3"/>
</dbReference>
<dbReference type="GO" id="GO:0004521">
    <property type="term" value="F:RNA endonuclease activity"/>
    <property type="evidence" value="ECO:0007669"/>
    <property type="project" value="UniProtKB-UniRule"/>
</dbReference>
<dbReference type="PANTHER" id="PTHR12439:SF42">
    <property type="entry name" value="ENDORIBONUCLEASE-RELATED"/>
    <property type="match status" value="1"/>
</dbReference>
<dbReference type="InterPro" id="IPR039787">
    <property type="entry name" value="ENDOU"/>
</dbReference>
<dbReference type="InterPro" id="IPR018998">
    <property type="entry name" value="EndoU_C"/>
</dbReference>
<evidence type="ECO:0000256" key="6">
    <source>
        <dbReference type="ARBA" id="ARBA00022759"/>
    </source>
</evidence>
<protein>
    <submittedName>
        <fullName evidence="15">Uncharacterized protein</fullName>
    </submittedName>
</protein>
<evidence type="ECO:0000256" key="1">
    <source>
        <dbReference type="ARBA" id="ARBA00001936"/>
    </source>
</evidence>
<dbReference type="GO" id="GO:0003723">
    <property type="term" value="F:RNA binding"/>
    <property type="evidence" value="ECO:0007669"/>
    <property type="project" value="UniProtKB-UniRule"/>
</dbReference>
<evidence type="ECO:0000313" key="16">
    <source>
        <dbReference type="Proteomes" id="UP000677054"/>
    </source>
</evidence>
<comment type="cofactor">
    <cofactor evidence="1 12">
        <name>Mn(2+)</name>
        <dbReference type="ChEBI" id="CHEBI:29035"/>
    </cofactor>
</comment>
<evidence type="ECO:0000256" key="12">
    <source>
        <dbReference type="RuleBase" id="RU367085"/>
    </source>
</evidence>
<comment type="similarity">
    <text evidence="2 12">Belongs to the ENDOU family.</text>
</comment>
<dbReference type="GO" id="GO:0046872">
    <property type="term" value="F:metal ion binding"/>
    <property type="evidence" value="ECO:0007669"/>
    <property type="project" value="UniProtKB-UniRule"/>
</dbReference>
<gene>
    <name evidence="15" type="ORF">DSTB1V02_LOCUS11825</name>
</gene>
<evidence type="ECO:0000256" key="2">
    <source>
        <dbReference type="ARBA" id="ARBA00010168"/>
    </source>
</evidence>
<proteinExistence type="inferred from homology"/>
<dbReference type="InterPro" id="IPR037227">
    <property type="entry name" value="EndoU-like"/>
</dbReference>